<feature type="repeat" description="PPR" evidence="3">
    <location>
        <begin position="661"/>
        <end position="695"/>
    </location>
</feature>
<dbReference type="PANTHER" id="PTHR46128">
    <property type="entry name" value="MITOCHONDRIAL GROUP I INTRON SPLICING FACTOR CCM1"/>
    <property type="match status" value="1"/>
</dbReference>
<dbReference type="EMBL" id="CP136894">
    <property type="protein sequence ID" value="WOL07946.1"/>
    <property type="molecule type" value="Genomic_DNA"/>
</dbReference>
<feature type="repeat" description="PPR" evidence="3">
    <location>
        <begin position="591"/>
        <end position="625"/>
    </location>
</feature>
<dbReference type="Gene3D" id="1.25.40.10">
    <property type="entry name" value="Tetratricopeptide repeat domain"/>
    <property type="match status" value="3"/>
</dbReference>
<organism evidence="6 7">
    <name type="scientific">Canna indica</name>
    <name type="common">Indian-shot</name>
    <dbReference type="NCBI Taxonomy" id="4628"/>
    <lineage>
        <taxon>Eukaryota</taxon>
        <taxon>Viridiplantae</taxon>
        <taxon>Streptophyta</taxon>
        <taxon>Embryophyta</taxon>
        <taxon>Tracheophyta</taxon>
        <taxon>Spermatophyta</taxon>
        <taxon>Magnoliopsida</taxon>
        <taxon>Liliopsida</taxon>
        <taxon>Zingiberales</taxon>
        <taxon>Cannaceae</taxon>
        <taxon>Canna</taxon>
    </lineage>
</organism>
<proteinExistence type="inferred from homology"/>
<feature type="repeat" description="PPR" evidence="3">
    <location>
        <begin position="556"/>
        <end position="590"/>
    </location>
</feature>
<dbReference type="SUPFAM" id="SSF81901">
    <property type="entry name" value="HCP-like"/>
    <property type="match status" value="1"/>
</dbReference>
<keyword evidence="5" id="KW-1133">Transmembrane helix</keyword>
<evidence type="ECO:0000256" key="2">
    <source>
        <dbReference type="ARBA" id="ARBA00022737"/>
    </source>
</evidence>
<feature type="repeat" description="PPR" evidence="3">
    <location>
        <begin position="626"/>
        <end position="660"/>
    </location>
</feature>
<accession>A0AAQ3KLF0</accession>
<feature type="repeat" description="PPR" evidence="3">
    <location>
        <begin position="451"/>
        <end position="485"/>
    </location>
</feature>
<dbReference type="InterPro" id="IPR011990">
    <property type="entry name" value="TPR-like_helical_dom_sf"/>
</dbReference>
<dbReference type="InterPro" id="IPR050872">
    <property type="entry name" value="PPR_P_subfamily"/>
</dbReference>
<evidence type="ECO:0000313" key="7">
    <source>
        <dbReference type="Proteomes" id="UP001327560"/>
    </source>
</evidence>
<dbReference type="Pfam" id="PF01535">
    <property type="entry name" value="PPR"/>
    <property type="match status" value="5"/>
</dbReference>
<comment type="similarity">
    <text evidence="1">Belongs to the PPR family. P subfamily.</text>
</comment>
<evidence type="ECO:0000256" key="1">
    <source>
        <dbReference type="ARBA" id="ARBA00007626"/>
    </source>
</evidence>
<dbReference type="AlphaFoldDB" id="A0AAQ3KLF0"/>
<dbReference type="NCBIfam" id="TIGR00756">
    <property type="entry name" value="PPR"/>
    <property type="match status" value="5"/>
</dbReference>
<dbReference type="InterPro" id="IPR002885">
    <property type="entry name" value="PPR_rpt"/>
</dbReference>
<reference evidence="6 7" key="1">
    <citation type="submission" date="2023-10" db="EMBL/GenBank/DDBJ databases">
        <title>Chromosome-scale genome assembly provides insights into flower coloration mechanisms of Canna indica.</title>
        <authorList>
            <person name="Li C."/>
        </authorList>
    </citation>
    <scope>NUCLEOTIDE SEQUENCE [LARGE SCALE GENOMIC DNA]</scope>
    <source>
        <tissue evidence="6">Flower</tissue>
    </source>
</reference>
<evidence type="ECO:0000256" key="4">
    <source>
        <dbReference type="SAM" id="MobiDB-lite"/>
    </source>
</evidence>
<keyword evidence="5" id="KW-0812">Transmembrane</keyword>
<feature type="region of interest" description="Disordered" evidence="4">
    <location>
        <begin position="186"/>
        <end position="206"/>
    </location>
</feature>
<evidence type="ECO:0000313" key="6">
    <source>
        <dbReference type="EMBL" id="WOL07946.1"/>
    </source>
</evidence>
<feature type="repeat" description="PPR" evidence="3">
    <location>
        <begin position="766"/>
        <end position="800"/>
    </location>
</feature>
<gene>
    <name evidence="6" type="ORF">Cni_G16696</name>
</gene>
<keyword evidence="7" id="KW-1185">Reference proteome</keyword>
<feature type="repeat" description="PPR" evidence="3">
    <location>
        <begin position="696"/>
        <end position="730"/>
    </location>
</feature>
<dbReference type="Proteomes" id="UP001327560">
    <property type="component" value="Chromosome 5"/>
</dbReference>
<dbReference type="InterPro" id="IPR036890">
    <property type="entry name" value="HATPase_C_sf"/>
</dbReference>
<dbReference type="Gene3D" id="3.30.565.10">
    <property type="entry name" value="Histidine kinase-like ATPase, C-terminal domain"/>
    <property type="match status" value="1"/>
</dbReference>
<keyword evidence="5" id="KW-0472">Membrane</keyword>
<dbReference type="Pfam" id="PF13041">
    <property type="entry name" value="PPR_2"/>
    <property type="match status" value="2"/>
</dbReference>
<keyword evidence="2" id="KW-0677">Repeat</keyword>
<feature type="transmembrane region" description="Helical" evidence="5">
    <location>
        <begin position="12"/>
        <end position="32"/>
    </location>
</feature>
<sequence>MDVLQARVEMSMIGQFGVGFYFAYLVAGRVFVSRKHNGDEQYIWESQAGVPYCSARRGEDGVEDKFEIGVKMKKKSKIEALPKILNIVHVNSILPKKTTISPLCSSVHFPPKSLIPFSRFSHSPTHDLNSHAAVRPHLLSLSPRPSRADAVPPQHQCLSLFLWSSQYSPVWFPSPHSAGPHATVHNRFPHGLTTPGDSRPPRDNASGSRNVFPALISRESFLGAILLFSNMGFLMLLMITRRATISRSFAAHCLSFQSCHHRNRFLSAHQVLQLLLPLHLRSFHCRQQQREPAFSDLSSLITDVISKGWTFDNLTTNFGSVELTQSLVEHIMLHLKEPSDAKKALTFFHWSSRIRNFEHDLHSYCLIVHILVRAGILVDARVLLESAISKYSEGVKCIGFLIADVLLSTYDAVLPGHRVFNLLLQVCSKMRMVGAALDACRYLGDHGFDANVISFNIMLQVAQRSNQNDLAWKVFEYMLVRRIYPNQVTTKVMIDLMCKEGVLPKMVDVLDRIHGKRCVPAVIMNATLAFRIIEEGRANEGIMLLKRMLQKNMVFDDIVYSLIIYAYCKISKLDSAYEVKDEMINKGCSLNSFVYTCLIGSCTEEGSIEEALRLMEGMLSMRLKPYDETYNHLIIGLSRTGRTHQCLNYYEKMVQNGFLPNRGACNEIVRSLCKDGQVEEANRILTSLLEMGFVSDQEIYLNLIEGYGNIGNAEEILKLYYEMEHKGLEICAIAYTSLVRNLCQCGKMSEAEKFLRIAGRKSLVTTSHMYDSLISGYCNKGNIQRALLFYDEMIQKELIPCSSAFMLLVKTMLKIKNLLIDTSKSSKTFMMELLH</sequence>
<dbReference type="PROSITE" id="PS51375">
    <property type="entry name" value="PPR"/>
    <property type="match status" value="7"/>
</dbReference>
<name>A0AAQ3KLF0_9LILI</name>
<evidence type="ECO:0000256" key="5">
    <source>
        <dbReference type="SAM" id="Phobius"/>
    </source>
</evidence>
<dbReference type="PANTHER" id="PTHR46128:SF211">
    <property type="entry name" value="PENTACOTRIPEPTIDE-REPEAT REGION OF PRORP DOMAIN-CONTAINING PROTEIN"/>
    <property type="match status" value="1"/>
</dbReference>
<evidence type="ECO:0000256" key="3">
    <source>
        <dbReference type="PROSITE-ProRule" id="PRU00708"/>
    </source>
</evidence>
<protein>
    <submittedName>
        <fullName evidence="6">Pentatricopeptide repeat-containing protein</fullName>
    </submittedName>
</protein>
<dbReference type="SUPFAM" id="SSF55874">
    <property type="entry name" value="ATPase domain of HSP90 chaperone/DNA topoisomerase II/histidine kinase"/>
    <property type="match status" value="1"/>
</dbReference>
<feature type="transmembrane region" description="Helical" evidence="5">
    <location>
        <begin position="221"/>
        <end position="239"/>
    </location>
</feature>